<dbReference type="AlphaFoldDB" id="A0A8J5JQ15"/>
<dbReference type="PANTHER" id="PTHR11010">
    <property type="entry name" value="PROTEASE S28 PRO-X CARBOXYPEPTIDASE-RELATED"/>
    <property type="match status" value="1"/>
</dbReference>
<dbReference type="InterPro" id="IPR042269">
    <property type="entry name" value="Ser_carbopepase_S28_SKS"/>
</dbReference>
<comment type="caution">
    <text evidence="6">The sequence shown here is derived from an EMBL/GenBank/DDBJ whole genome shotgun (WGS) entry which is preliminary data.</text>
</comment>
<keyword evidence="4" id="KW-0378">Hydrolase</keyword>
<dbReference type="InterPro" id="IPR029058">
    <property type="entry name" value="AB_hydrolase_fold"/>
</dbReference>
<evidence type="ECO:0000256" key="5">
    <source>
        <dbReference type="ARBA" id="ARBA00023180"/>
    </source>
</evidence>
<evidence type="ECO:0000313" key="7">
    <source>
        <dbReference type="Proteomes" id="UP000747542"/>
    </source>
</evidence>
<dbReference type="EMBL" id="JAHLQT010038035">
    <property type="protein sequence ID" value="KAG7157104.1"/>
    <property type="molecule type" value="Genomic_DNA"/>
</dbReference>
<dbReference type="Pfam" id="PF05577">
    <property type="entry name" value="Peptidase_S28"/>
    <property type="match status" value="1"/>
</dbReference>
<comment type="similarity">
    <text evidence="1">Belongs to the peptidase S28 family.</text>
</comment>
<dbReference type="GO" id="GO:0070008">
    <property type="term" value="F:serine-type exopeptidase activity"/>
    <property type="evidence" value="ECO:0007669"/>
    <property type="project" value="InterPro"/>
</dbReference>
<dbReference type="GO" id="GO:0006508">
    <property type="term" value="P:proteolysis"/>
    <property type="evidence" value="ECO:0007669"/>
    <property type="project" value="UniProtKB-KW"/>
</dbReference>
<protein>
    <submittedName>
        <fullName evidence="6">Serine protease-like 2</fullName>
    </submittedName>
</protein>
<evidence type="ECO:0000256" key="4">
    <source>
        <dbReference type="ARBA" id="ARBA00022801"/>
    </source>
</evidence>
<gene>
    <name evidence="6" type="ORF">Hamer_G023837</name>
</gene>
<keyword evidence="5" id="KW-0325">Glycoprotein</keyword>
<dbReference type="Gene3D" id="3.40.50.1820">
    <property type="entry name" value="alpha/beta hydrolase"/>
    <property type="match status" value="1"/>
</dbReference>
<dbReference type="PANTHER" id="PTHR11010:SF117">
    <property type="entry name" value="SERINE PROTEASE 16"/>
    <property type="match status" value="1"/>
</dbReference>
<keyword evidence="2 6" id="KW-0645">Protease</keyword>
<dbReference type="GO" id="GO:0008239">
    <property type="term" value="F:dipeptidyl-peptidase activity"/>
    <property type="evidence" value="ECO:0007669"/>
    <property type="project" value="TreeGrafter"/>
</dbReference>
<dbReference type="FunFam" id="1.20.120.980:FF:000003">
    <property type="entry name" value="Serine protease 16"/>
    <property type="match status" value="1"/>
</dbReference>
<evidence type="ECO:0000256" key="2">
    <source>
        <dbReference type="ARBA" id="ARBA00022670"/>
    </source>
</evidence>
<dbReference type="Proteomes" id="UP000747542">
    <property type="component" value="Unassembled WGS sequence"/>
</dbReference>
<organism evidence="6 7">
    <name type="scientific">Homarus americanus</name>
    <name type="common">American lobster</name>
    <dbReference type="NCBI Taxonomy" id="6706"/>
    <lineage>
        <taxon>Eukaryota</taxon>
        <taxon>Metazoa</taxon>
        <taxon>Ecdysozoa</taxon>
        <taxon>Arthropoda</taxon>
        <taxon>Crustacea</taxon>
        <taxon>Multicrustacea</taxon>
        <taxon>Malacostraca</taxon>
        <taxon>Eumalacostraca</taxon>
        <taxon>Eucarida</taxon>
        <taxon>Decapoda</taxon>
        <taxon>Pleocyemata</taxon>
        <taxon>Astacidea</taxon>
        <taxon>Nephropoidea</taxon>
        <taxon>Nephropidae</taxon>
        <taxon>Homarus</taxon>
    </lineage>
</organism>
<dbReference type="Gene3D" id="1.20.120.980">
    <property type="entry name" value="Serine carboxypeptidase S28, SKS domain"/>
    <property type="match status" value="1"/>
</dbReference>
<keyword evidence="7" id="KW-1185">Reference proteome</keyword>
<keyword evidence="3" id="KW-0732">Signal</keyword>
<reference evidence="6" key="1">
    <citation type="journal article" date="2021" name="Sci. Adv.">
        <title>The American lobster genome reveals insights on longevity, neural, and immune adaptations.</title>
        <authorList>
            <person name="Polinski J.M."/>
            <person name="Zimin A.V."/>
            <person name="Clark K.F."/>
            <person name="Kohn A.B."/>
            <person name="Sadowski N."/>
            <person name="Timp W."/>
            <person name="Ptitsyn A."/>
            <person name="Khanna P."/>
            <person name="Romanova D.Y."/>
            <person name="Williams P."/>
            <person name="Greenwood S.J."/>
            <person name="Moroz L.L."/>
            <person name="Walt D.R."/>
            <person name="Bodnar A.G."/>
        </authorList>
    </citation>
    <scope>NUCLEOTIDE SEQUENCE</scope>
    <source>
        <strain evidence="6">GMGI-L3</strain>
    </source>
</reference>
<evidence type="ECO:0000313" key="6">
    <source>
        <dbReference type="EMBL" id="KAG7157104.1"/>
    </source>
</evidence>
<proteinExistence type="inferred from homology"/>
<dbReference type="SUPFAM" id="SSF53474">
    <property type="entry name" value="alpha/beta-Hydrolases"/>
    <property type="match status" value="1"/>
</dbReference>
<evidence type="ECO:0000256" key="3">
    <source>
        <dbReference type="ARBA" id="ARBA00022729"/>
    </source>
</evidence>
<name>A0A8J5JQ15_HOMAM</name>
<accession>A0A8J5JQ15</accession>
<dbReference type="InterPro" id="IPR008758">
    <property type="entry name" value="Peptidase_S28"/>
</dbReference>
<evidence type="ECO:0000256" key="1">
    <source>
        <dbReference type="ARBA" id="ARBA00011079"/>
    </source>
</evidence>
<sequence length="539" mass="60565">MRPVDTASIAWPLDDDAAEVYTGGEASGDSGELTGWCEQGQLEKQDGHRSTPCSAWAKIIFVVGVTTVLGWRQGGSGFMYPPKRPEGVQLPPDQWYTQSLNHFNPSDTRTWQQRYFTNDSFYEPGGPVFLMIGGEGPADPVWMVEGSWVTYAQSLKAYMLFLEHRYYGKSHPTEDVSVENLAYLSTEQALADLAAFIVDMQESLGFEDNKWIVFGGSYSGSLAAWFRMKYPHLAHGAVATSAPIVAQVNFKEYLEVVRDSLATVSEDCNTQIKEAHRELDMLLLHQIGWRTITTEFRLCTPLDARIADDVSNMFSLLAENIEDVVQYNKDNRAFEGVKGTNITIDTICGIMMNEDEEPIDRYADVNSMILDVYGKPCLEHTYHAMIEELQATSWENNESVGGRAWMYQTCTEYGFYQSSDSENQPFGDKFPIEFFIKQCEDIYGPKFNLSLLEAGVKRTNTIFGGRDLKVTRVVFPNGSIDPWHALGITSDISNDATAIYINGTAHCANEYPDSPDDPSQLTAAREEVYQLITQWLNEE</sequence>